<keyword evidence="4" id="KW-0804">Transcription</keyword>
<dbReference type="InterPro" id="IPR036390">
    <property type="entry name" value="WH_DNA-bd_sf"/>
</dbReference>
<dbReference type="SUPFAM" id="SSF46785">
    <property type="entry name" value="Winged helix' DNA-binding domain"/>
    <property type="match status" value="1"/>
</dbReference>
<dbReference type="AlphaFoldDB" id="A0A4Z0BKM4"/>
<accession>A0A4Z0BKM4</accession>
<evidence type="ECO:0000256" key="1">
    <source>
        <dbReference type="ARBA" id="ARBA00009437"/>
    </source>
</evidence>
<dbReference type="GO" id="GO:0003700">
    <property type="term" value="F:DNA-binding transcription factor activity"/>
    <property type="evidence" value="ECO:0007669"/>
    <property type="project" value="InterPro"/>
</dbReference>
<dbReference type="Gene3D" id="1.10.10.10">
    <property type="entry name" value="Winged helix-like DNA-binding domain superfamily/Winged helix DNA-binding domain"/>
    <property type="match status" value="1"/>
</dbReference>
<dbReference type="InterPro" id="IPR037402">
    <property type="entry name" value="YidZ_PBP2"/>
</dbReference>
<reference evidence="6 7" key="1">
    <citation type="submission" date="2019-03" db="EMBL/GenBank/DDBJ databases">
        <title>Ramlibacter rhizophilus CCTCC AB2015357, whole genome shotgun sequence.</title>
        <authorList>
            <person name="Zhang X."/>
            <person name="Feng G."/>
            <person name="Zhu H."/>
        </authorList>
    </citation>
    <scope>NUCLEOTIDE SEQUENCE [LARGE SCALE GENOMIC DNA]</scope>
    <source>
        <strain evidence="6 7">CCTCC AB2015357</strain>
    </source>
</reference>
<dbReference type="EMBL" id="SMLL01000005">
    <property type="protein sequence ID" value="TFY98817.1"/>
    <property type="molecule type" value="Genomic_DNA"/>
</dbReference>
<dbReference type="PANTHER" id="PTHR30118">
    <property type="entry name" value="HTH-TYPE TRANSCRIPTIONAL REGULATOR LEUO-RELATED"/>
    <property type="match status" value="1"/>
</dbReference>
<keyword evidence="7" id="KW-1185">Reference proteome</keyword>
<dbReference type="InterPro" id="IPR036388">
    <property type="entry name" value="WH-like_DNA-bd_sf"/>
</dbReference>
<evidence type="ECO:0000313" key="7">
    <source>
        <dbReference type="Proteomes" id="UP000297564"/>
    </source>
</evidence>
<dbReference type="Pfam" id="PF00126">
    <property type="entry name" value="HTH_1"/>
    <property type="match status" value="1"/>
</dbReference>
<sequence length="313" mass="34624">MRPMNRIDGSELDGRLLHLLLAVLDSGSITRAAQQLGVTQSAVSHGLERLRALTGDPLFVKSGRGVVPTAHAQALAAPARDILDALRRFAHPGTFDPARWEAVVTIAANDFQRDLLLPPLASRLRVRAPGVVLRVIPSGVPRLEMLRRDECQLVISPRPPDGADVLQQRLFTDRWRVFYDPSRRAPPRLREEYLAASHATVVYDPHRGIELDQRLEASGLHRRFAVMVPGFAALAAFLRGSELVATAPGLLARHTLTGLAHCEPPVPCEPLPMYALWHLRHQHEPAHQWLRAQLLEVVPLALEERPVDATVAS</sequence>
<dbReference type="InterPro" id="IPR005119">
    <property type="entry name" value="LysR_subst-bd"/>
</dbReference>
<dbReference type="PROSITE" id="PS50931">
    <property type="entry name" value="HTH_LYSR"/>
    <property type="match status" value="1"/>
</dbReference>
<comment type="caution">
    <text evidence="6">The sequence shown here is derived from an EMBL/GenBank/DDBJ whole genome shotgun (WGS) entry which is preliminary data.</text>
</comment>
<evidence type="ECO:0000256" key="2">
    <source>
        <dbReference type="ARBA" id="ARBA00023015"/>
    </source>
</evidence>
<dbReference type="Pfam" id="PF03466">
    <property type="entry name" value="LysR_substrate"/>
    <property type="match status" value="1"/>
</dbReference>
<evidence type="ECO:0000256" key="4">
    <source>
        <dbReference type="ARBA" id="ARBA00023163"/>
    </source>
</evidence>
<gene>
    <name evidence="6" type="ORF">EZ242_13415</name>
</gene>
<dbReference type="PRINTS" id="PR00039">
    <property type="entry name" value="HTHLYSR"/>
</dbReference>
<dbReference type="SUPFAM" id="SSF53850">
    <property type="entry name" value="Periplasmic binding protein-like II"/>
    <property type="match status" value="1"/>
</dbReference>
<evidence type="ECO:0000313" key="6">
    <source>
        <dbReference type="EMBL" id="TFY98817.1"/>
    </source>
</evidence>
<dbReference type="InterPro" id="IPR050389">
    <property type="entry name" value="LysR-type_TF"/>
</dbReference>
<comment type="similarity">
    <text evidence="1">Belongs to the LysR transcriptional regulatory family.</text>
</comment>
<dbReference type="PANTHER" id="PTHR30118:SF6">
    <property type="entry name" value="HTH-TYPE TRANSCRIPTIONAL REGULATOR LEUO"/>
    <property type="match status" value="1"/>
</dbReference>
<proteinExistence type="inferred from homology"/>
<feature type="domain" description="HTH lysR-type" evidence="5">
    <location>
        <begin position="12"/>
        <end position="69"/>
    </location>
</feature>
<evidence type="ECO:0000256" key="3">
    <source>
        <dbReference type="ARBA" id="ARBA00023125"/>
    </source>
</evidence>
<dbReference type="Gene3D" id="3.40.190.10">
    <property type="entry name" value="Periplasmic binding protein-like II"/>
    <property type="match status" value="2"/>
</dbReference>
<keyword evidence="2" id="KW-0805">Transcription regulation</keyword>
<dbReference type="CDD" id="cd08417">
    <property type="entry name" value="PBP2_Nitroaromatics_like"/>
    <property type="match status" value="1"/>
</dbReference>
<organism evidence="6 7">
    <name type="scientific">Ramlibacter rhizophilus</name>
    <dbReference type="NCBI Taxonomy" id="1781167"/>
    <lineage>
        <taxon>Bacteria</taxon>
        <taxon>Pseudomonadati</taxon>
        <taxon>Pseudomonadota</taxon>
        <taxon>Betaproteobacteria</taxon>
        <taxon>Burkholderiales</taxon>
        <taxon>Comamonadaceae</taxon>
        <taxon>Ramlibacter</taxon>
    </lineage>
</organism>
<protein>
    <submittedName>
        <fullName evidence="6">LysR family transcriptional regulator</fullName>
    </submittedName>
</protein>
<keyword evidence="3" id="KW-0238">DNA-binding</keyword>
<dbReference type="OrthoDB" id="8893795at2"/>
<dbReference type="GO" id="GO:0003677">
    <property type="term" value="F:DNA binding"/>
    <property type="evidence" value="ECO:0007669"/>
    <property type="project" value="UniProtKB-KW"/>
</dbReference>
<dbReference type="Proteomes" id="UP000297564">
    <property type="component" value="Unassembled WGS sequence"/>
</dbReference>
<evidence type="ECO:0000259" key="5">
    <source>
        <dbReference type="PROSITE" id="PS50931"/>
    </source>
</evidence>
<name>A0A4Z0BKM4_9BURK</name>
<dbReference type="InterPro" id="IPR000847">
    <property type="entry name" value="LysR_HTH_N"/>
</dbReference>